<name>A0A371DA57_9APHY</name>
<protein>
    <submittedName>
        <fullName evidence="1">Uncharacterized protein</fullName>
    </submittedName>
</protein>
<dbReference type="EMBL" id="KZ857405">
    <property type="protein sequence ID" value="RDX49424.1"/>
    <property type="molecule type" value="Genomic_DNA"/>
</dbReference>
<organism evidence="1 2">
    <name type="scientific">Lentinus brumalis</name>
    <dbReference type="NCBI Taxonomy" id="2498619"/>
    <lineage>
        <taxon>Eukaryota</taxon>
        <taxon>Fungi</taxon>
        <taxon>Dikarya</taxon>
        <taxon>Basidiomycota</taxon>
        <taxon>Agaricomycotina</taxon>
        <taxon>Agaricomycetes</taxon>
        <taxon>Polyporales</taxon>
        <taxon>Polyporaceae</taxon>
        <taxon>Lentinus</taxon>
    </lineage>
</organism>
<keyword evidence="2" id="KW-1185">Reference proteome</keyword>
<evidence type="ECO:0000313" key="1">
    <source>
        <dbReference type="EMBL" id="RDX49424.1"/>
    </source>
</evidence>
<dbReference type="AlphaFoldDB" id="A0A371DA57"/>
<reference evidence="1 2" key="1">
    <citation type="journal article" date="2018" name="Biotechnol. Biofuels">
        <title>Integrative visual omics of the white-rot fungus Polyporus brumalis exposes the biotechnological potential of its oxidative enzymes for delignifying raw plant biomass.</title>
        <authorList>
            <person name="Miyauchi S."/>
            <person name="Rancon A."/>
            <person name="Drula E."/>
            <person name="Hage H."/>
            <person name="Chaduli D."/>
            <person name="Favel A."/>
            <person name="Grisel S."/>
            <person name="Henrissat B."/>
            <person name="Herpoel-Gimbert I."/>
            <person name="Ruiz-Duenas F.J."/>
            <person name="Chevret D."/>
            <person name="Hainaut M."/>
            <person name="Lin J."/>
            <person name="Wang M."/>
            <person name="Pangilinan J."/>
            <person name="Lipzen A."/>
            <person name="Lesage-Meessen L."/>
            <person name="Navarro D."/>
            <person name="Riley R."/>
            <person name="Grigoriev I.V."/>
            <person name="Zhou S."/>
            <person name="Raouche S."/>
            <person name="Rosso M.N."/>
        </authorList>
    </citation>
    <scope>NUCLEOTIDE SEQUENCE [LARGE SCALE GENOMIC DNA]</scope>
    <source>
        <strain evidence="1 2">BRFM 1820</strain>
    </source>
</reference>
<evidence type="ECO:0000313" key="2">
    <source>
        <dbReference type="Proteomes" id="UP000256964"/>
    </source>
</evidence>
<dbReference type="Proteomes" id="UP000256964">
    <property type="component" value="Unassembled WGS sequence"/>
</dbReference>
<sequence length="208" mass="23534">MCLLKLLEVFRSIAARSLTAPRENAYHYGERCVKDSSRVCTHRQTFRIISARNKSVCTIHLISHLFRCKFFAVISRNQRHMRIKCECSVIISAGAHLHFRVRRGGPPGLHTSLSCWIFPHIPKYKCRLVLYIRTTSRPAVCSGSWVVYSIAKECSSRRSTWRNNDIGYQPYPMVGNSAPSPCGLLPTNQDSSPSYIPASSQLPVLRPA</sequence>
<accession>A0A371DA57</accession>
<gene>
    <name evidence="1" type="ORF">OH76DRAFT_529759</name>
</gene>
<proteinExistence type="predicted"/>